<dbReference type="OrthoDB" id="9760250at2"/>
<sequence length="560" mass="64831">MNYNPIAKQYEEDILSGRIKSGKLLRLAVERHRNDLLHGHERGIYFSHEEGQKILDFAEVICLSPEEPIQLAPFQVWELYVFYGWRRADGRRRFRAKYKSKARKNGKTPIESLQILYHLTVEGLFRAEAYVSATKEDQAKIAFEDAKFMVEYSPDLQEYLSCSATTIFNNENKSKFQFLTSNPKTADGTRPSYAVIDEYHEFDNDDMLGKLRTGMIHRKEPIFNIVTTRGTDKSKPLYAKEQKIYIPILKGIVQDDSIFVLIFALDEEDLDAEDGKGWMNPENFIKANPMIGHILSLEDMIQEMNNAILEGEEAIVKFKTLNLNMWCDAAKTWVEDDVWVKAGSKLELNDYEGRECYGGLDMAKREDFISFCLAFPKTVGGEVAFDLFWWHWIPEDTVKRRVSKGMHNLRDWIKKGYVFTTPGNVTDYDPIETFIKECADRFSIRGISYDKHNIGNMDTNLINYGVEMNVFAQTIMNFSEPTKTYKNLILQNRLNHGQNPVMRWQMSNAVEINDTNENVRISKKHSREKVDGVISGIMAIGEYQTQNWAEPEPEPQIFIL</sequence>
<name>A0A239HKJ1_9BACT</name>
<organism evidence="3 4">
    <name type="scientific">Pontibacter ummariensis</name>
    <dbReference type="NCBI Taxonomy" id="1610492"/>
    <lineage>
        <taxon>Bacteria</taxon>
        <taxon>Pseudomonadati</taxon>
        <taxon>Bacteroidota</taxon>
        <taxon>Cytophagia</taxon>
        <taxon>Cytophagales</taxon>
        <taxon>Hymenobacteraceae</taxon>
        <taxon>Pontibacter</taxon>
    </lineage>
</organism>
<dbReference type="Pfam" id="PF20441">
    <property type="entry name" value="TerL_nuclease"/>
    <property type="match status" value="1"/>
</dbReference>
<dbReference type="EMBL" id="FZOQ01000014">
    <property type="protein sequence ID" value="SNS81598.1"/>
    <property type="molecule type" value="Genomic_DNA"/>
</dbReference>
<dbReference type="PANTHER" id="PTHR41287:SF1">
    <property type="entry name" value="PROTEIN YMFN"/>
    <property type="match status" value="1"/>
</dbReference>
<dbReference type="InterPro" id="IPR005021">
    <property type="entry name" value="Terminase_largesu-like"/>
</dbReference>
<dbReference type="RefSeq" id="WP_089320068.1">
    <property type="nucleotide sequence ID" value="NZ_FZOQ01000014.1"/>
</dbReference>
<protein>
    <submittedName>
        <fullName evidence="3">Phage terminase-like protein, large subunit, contains N-terminal HTH domain</fullName>
    </submittedName>
</protein>
<keyword evidence="4" id="KW-1185">Reference proteome</keyword>
<dbReference type="InterPro" id="IPR046461">
    <property type="entry name" value="TerL_ATPase"/>
</dbReference>
<proteinExistence type="predicted"/>
<dbReference type="Gene3D" id="3.40.50.300">
    <property type="entry name" value="P-loop containing nucleotide triphosphate hydrolases"/>
    <property type="match status" value="1"/>
</dbReference>
<feature type="domain" description="Terminase large subunit-like endonuclease" evidence="2">
    <location>
        <begin position="253"/>
        <end position="544"/>
    </location>
</feature>
<dbReference type="InterPro" id="IPR046462">
    <property type="entry name" value="TerL_nuclease"/>
</dbReference>
<accession>A0A239HKJ1</accession>
<dbReference type="InterPro" id="IPR027417">
    <property type="entry name" value="P-loop_NTPase"/>
</dbReference>
<evidence type="ECO:0000313" key="3">
    <source>
        <dbReference type="EMBL" id="SNS81598.1"/>
    </source>
</evidence>
<dbReference type="Proteomes" id="UP000198432">
    <property type="component" value="Unassembled WGS sequence"/>
</dbReference>
<dbReference type="GO" id="GO:0004519">
    <property type="term" value="F:endonuclease activity"/>
    <property type="evidence" value="ECO:0007669"/>
    <property type="project" value="InterPro"/>
</dbReference>
<evidence type="ECO:0000259" key="1">
    <source>
        <dbReference type="Pfam" id="PF03354"/>
    </source>
</evidence>
<reference evidence="4" key="1">
    <citation type="submission" date="2017-06" db="EMBL/GenBank/DDBJ databases">
        <authorList>
            <person name="Varghese N."/>
            <person name="Submissions S."/>
        </authorList>
    </citation>
    <scope>NUCLEOTIDE SEQUENCE [LARGE SCALE GENOMIC DNA]</scope>
    <source>
        <strain evidence="4">NKM1</strain>
    </source>
</reference>
<evidence type="ECO:0000259" key="2">
    <source>
        <dbReference type="Pfam" id="PF20441"/>
    </source>
</evidence>
<feature type="domain" description="Terminase large subunit-like ATPase" evidence="1">
    <location>
        <begin position="73"/>
        <end position="237"/>
    </location>
</feature>
<dbReference type="Pfam" id="PF03354">
    <property type="entry name" value="TerL_ATPase"/>
    <property type="match status" value="1"/>
</dbReference>
<dbReference type="PANTHER" id="PTHR41287">
    <property type="match status" value="1"/>
</dbReference>
<dbReference type="AlphaFoldDB" id="A0A239HKJ1"/>
<evidence type="ECO:0000313" key="4">
    <source>
        <dbReference type="Proteomes" id="UP000198432"/>
    </source>
</evidence>
<gene>
    <name evidence="3" type="ORF">SAMN06296052_11422</name>
</gene>